<gene>
    <name evidence="8" type="primary">lysA</name>
    <name evidence="8" type="ORF">CMMCAS07_14820</name>
</gene>
<dbReference type="GO" id="GO:0009089">
    <property type="term" value="P:lysine biosynthetic process via diaminopimelate"/>
    <property type="evidence" value="ECO:0007669"/>
    <property type="project" value="InterPro"/>
</dbReference>
<dbReference type="InterPro" id="IPR009006">
    <property type="entry name" value="Ala_racemase/Decarboxylase_C"/>
</dbReference>
<dbReference type="Gene3D" id="3.20.20.10">
    <property type="entry name" value="Alanine racemase"/>
    <property type="match status" value="1"/>
</dbReference>
<dbReference type="FunFam" id="3.20.20.10:FF:000003">
    <property type="entry name" value="Diaminopimelate decarboxylase"/>
    <property type="match status" value="1"/>
</dbReference>
<comment type="cofactor">
    <cofactor evidence="1">
        <name>pyridoxal 5'-phosphate</name>
        <dbReference type="ChEBI" id="CHEBI:597326"/>
    </cofactor>
</comment>
<reference evidence="8 9" key="1">
    <citation type="submission" date="2016-08" db="EMBL/GenBank/DDBJ databases">
        <title>Genome sequence of Clavibacter michiganensis subsp. michiganensis strain CASJ007.</title>
        <authorList>
            <person name="Thapa S.P."/>
            <person name="Coaker G."/>
        </authorList>
    </citation>
    <scope>NUCLEOTIDE SEQUENCE [LARGE SCALE GENOMIC DNA]</scope>
    <source>
        <strain evidence="8">CASJ007</strain>
    </source>
</reference>
<dbReference type="PRINTS" id="PR01179">
    <property type="entry name" value="ODADCRBXLASE"/>
</dbReference>
<keyword evidence="2" id="KW-0210">Decarboxylase</keyword>
<dbReference type="Pfam" id="PF02784">
    <property type="entry name" value="Orn_Arg_deC_N"/>
    <property type="match status" value="1"/>
</dbReference>
<feature type="compositionally biased region" description="Low complexity" evidence="6">
    <location>
        <begin position="364"/>
        <end position="396"/>
    </location>
</feature>
<dbReference type="InterPro" id="IPR022644">
    <property type="entry name" value="De-COase2_N"/>
</dbReference>
<name>A0A251XGQ2_CLAMM</name>
<dbReference type="GO" id="GO:0008836">
    <property type="term" value="F:diaminopimelate decarboxylase activity"/>
    <property type="evidence" value="ECO:0007669"/>
    <property type="project" value="InterPro"/>
</dbReference>
<dbReference type="PROSITE" id="PS00878">
    <property type="entry name" value="ODR_DC_2_1"/>
    <property type="match status" value="1"/>
</dbReference>
<evidence type="ECO:0000259" key="7">
    <source>
        <dbReference type="Pfam" id="PF02784"/>
    </source>
</evidence>
<sequence>MPATELATRFGTPLYVMDEDDVRGRAAETLAAFTREAAAVGTSARVYYAGKAFLSIEVARWMVEEGLHIDVCSGGELAVALAGGADPARLGFHGNNKSVAEIDRAVGAGIGQIVVDSAIEVERVAAAAAAHGRVQPVRLRVNSGVHAHTHEYLATAREDQKFGITLADAPGLVARIRSHATLSFTGLHAHIGSQIFETDAFVESARRLLDLHERLLADGPVPELNLGGGFGIAYTSVDRPVPVPEIARRLARIVGDECGRRGISVPVIAVEPGRSIVGPSTVTLYTVGTVKDVLVTVGGVDGEVAEASSATGDVEDPRVAEEAQTAVRRYVSVDGGMSDNARPPSTARTTPCASPAAPPRRIPRSCASPASTARAETSSSSPTTCRATSAPTTSSPSRDRGLLLGAREQLQLDRPPARRRRARRRGARHRPRRDRGRPAGARRGHARGRIPDVNGAR</sequence>
<evidence type="ECO:0000256" key="4">
    <source>
        <dbReference type="ARBA" id="ARBA00023154"/>
    </source>
</evidence>
<protein>
    <submittedName>
        <fullName evidence="8">Diaminopimelate decarboxylase</fullName>
    </submittedName>
</protein>
<evidence type="ECO:0000256" key="6">
    <source>
        <dbReference type="SAM" id="MobiDB-lite"/>
    </source>
</evidence>
<feature type="compositionally biased region" description="Low complexity" evidence="6">
    <location>
        <begin position="341"/>
        <end position="355"/>
    </location>
</feature>
<dbReference type="PRINTS" id="PR01181">
    <property type="entry name" value="DAPDCRBXLASE"/>
</dbReference>
<dbReference type="InterPro" id="IPR000183">
    <property type="entry name" value="Orn/DAP/Arg_de-COase"/>
</dbReference>
<keyword evidence="9" id="KW-1185">Reference proteome</keyword>
<evidence type="ECO:0000256" key="3">
    <source>
        <dbReference type="ARBA" id="ARBA00022898"/>
    </source>
</evidence>
<feature type="domain" description="Orn/DAP/Arg decarboxylase 2 N-terminal" evidence="7">
    <location>
        <begin position="38"/>
        <end position="277"/>
    </location>
</feature>
<evidence type="ECO:0000313" key="8">
    <source>
        <dbReference type="EMBL" id="OUE01580.1"/>
    </source>
</evidence>
<evidence type="ECO:0000313" key="9">
    <source>
        <dbReference type="Proteomes" id="UP000195062"/>
    </source>
</evidence>
<keyword evidence="4" id="KW-0457">Lysine biosynthesis</keyword>
<feature type="region of interest" description="Disordered" evidence="6">
    <location>
        <begin position="331"/>
        <end position="457"/>
    </location>
</feature>
<dbReference type="SUPFAM" id="SSF51419">
    <property type="entry name" value="PLP-binding barrel"/>
    <property type="match status" value="1"/>
</dbReference>
<keyword evidence="5" id="KW-0456">Lyase</keyword>
<dbReference type="Gene3D" id="2.40.37.10">
    <property type="entry name" value="Lyase, Ornithine Decarboxylase, Chain A, domain 1"/>
    <property type="match status" value="1"/>
</dbReference>
<keyword evidence="3" id="KW-0663">Pyridoxal phosphate</keyword>
<proteinExistence type="predicted"/>
<feature type="compositionally biased region" description="Basic residues" evidence="6">
    <location>
        <begin position="417"/>
        <end position="448"/>
    </location>
</feature>
<keyword evidence="4" id="KW-0028">Amino-acid biosynthesis</keyword>
<dbReference type="InterPro" id="IPR022657">
    <property type="entry name" value="De-COase2_CS"/>
</dbReference>
<dbReference type="CDD" id="cd06828">
    <property type="entry name" value="PLPDE_III_DapDC"/>
    <property type="match status" value="1"/>
</dbReference>
<dbReference type="Proteomes" id="UP000195062">
    <property type="component" value="Unassembled WGS sequence"/>
</dbReference>
<organism evidence="8 9">
    <name type="scientific">Clavibacter michiganensis subsp. michiganensis</name>
    <dbReference type="NCBI Taxonomy" id="33013"/>
    <lineage>
        <taxon>Bacteria</taxon>
        <taxon>Bacillati</taxon>
        <taxon>Actinomycetota</taxon>
        <taxon>Actinomycetes</taxon>
        <taxon>Micrococcales</taxon>
        <taxon>Microbacteriaceae</taxon>
        <taxon>Clavibacter</taxon>
    </lineage>
</organism>
<dbReference type="InterPro" id="IPR022653">
    <property type="entry name" value="De-COase2_pyr-phos_BS"/>
</dbReference>
<dbReference type="EMBL" id="MDHH01000003">
    <property type="protein sequence ID" value="OUE01580.1"/>
    <property type="molecule type" value="Genomic_DNA"/>
</dbReference>
<dbReference type="InterPro" id="IPR029066">
    <property type="entry name" value="PLP-binding_barrel"/>
</dbReference>
<comment type="caution">
    <text evidence="8">The sequence shown here is derived from an EMBL/GenBank/DDBJ whole genome shotgun (WGS) entry which is preliminary data.</text>
</comment>
<accession>A0A251XGQ2</accession>
<dbReference type="InterPro" id="IPR002986">
    <property type="entry name" value="DAP_deCOOHase_LysA"/>
</dbReference>
<dbReference type="AlphaFoldDB" id="A0A251XGQ2"/>
<evidence type="ECO:0000256" key="1">
    <source>
        <dbReference type="ARBA" id="ARBA00001933"/>
    </source>
</evidence>
<evidence type="ECO:0000256" key="2">
    <source>
        <dbReference type="ARBA" id="ARBA00022793"/>
    </source>
</evidence>
<evidence type="ECO:0000256" key="5">
    <source>
        <dbReference type="ARBA" id="ARBA00023239"/>
    </source>
</evidence>
<dbReference type="PROSITE" id="PS00879">
    <property type="entry name" value="ODR_DC_2_2"/>
    <property type="match status" value="1"/>
</dbReference>
<dbReference type="PANTHER" id="PTHR43727:SF2">
    <property type="entry name" value="GROUP IV DECARBOXYLASE"/>
    <property type="match status" value="1"/>
</dbReference>
<dbReference type="PANTHER" id="PTHR43727">
    <property type="entry name" value="DIAMINOPIMELATE DECARBOXYLASE"/>
    <property type="match status" value="1"/>
</dbReference>